<gene>
    <name evidence="1" type="primary">5564436</name>
</gene>
<keyword evidence="2" id="KW-1185">Reference proteome</keyword>
<proteinExistence type="predicted"/>
<dbReference type="OrthoDB" id="7764666at2759"/>
<dbReference type="VEuPathDB" id="VectorBase:AAEL014443"/>
<dbReference type="Proteomes" id="UP000008820">
    <property type="component" value="Chromosome 3"/>
</dbReference>
<name>A0A1S4G1X2_AEDAE</name>
<reference evidence="1" key="2">
    <citation type="submission" date="2021-02" db="UniProtKB">
        <authorList>
            <consortium name="EnsemblMetazoa"/>
        </authorList>
    </citation>
    <scope>IDENTIFICATION</scope>
    <source>
        <strain evidence="1">LVP_AGWG</strain>
    </source>
</reference>
<dbReference type="EnsemblMetazoa" id="AAEL014443-RA">
    <property type="protein sequence ID" value="AAEL014443-PA"/>
    <property type="gene ID" value="AAEL014443"/>
</dbReference>
<organism evidence="1 2">
    <name type="scientific">Aedes aegypti</name>
    <name type="common">Yellowfever mosquito</name>
    <name type="synonym">Culex aegypti</name>
    <dbReference type="NCBI Taxonomy" id="7159"/>
    <lineage>
        <taxon>Eukaryota</taxon>
        <taxon>Metazoa</taxon>
        <taxon>Ecdysozoa</taxon>
        <taxon>Arthropoda</taxon>
        <taxon>Hexapoda</taxon>
        <taxon>Insecta</taxon>
        <taxon>Pterygota</taxon>
        <taxon>Neoptera</taxon>
        <taxon>Endopterygota</taxon>
        <taxon>Diptera</taxon>
        <taxon>Nematocera</taxon>
        <taxon>Culicoidea</taxon>
        <taxon>Culicidae</taxon>
        <taxon>Culicinae</taxon>
        <taxon>Aedini</taxon>
        <taxon>Aedes</taxon>
        <taxon>Stegomyia</taxon>
    </lineage>
</organism>
<dbReference type="InParanoid" id="A0A1S4G1X2"/>
<dbReference type="AlphaFoldDB" id="A0A1S4G1X2"/>
<evidence type="ECO:0000313" key="1">
    <source>
        <dbReference type="EnsemblMetazoa" id="AAEL014443-PB"/>
    </source>
</evidence>
<protein>
    <submittedName>
        <fullName evidence="1">Uncharacterized protein</fullName>
    </submittedName>
</protein>
<accession>A0A1S4G1X2</accession>
<dbReference type="EnsemblMetazoa" id="AAEL014443-RB">
    <property type="protein sequence ID" value="AAEL014443-PB"/>
    <property type="gene ID" value="AAEL014443"/>
</dbReference>
<evidence type="ECO:0000313" key="2">
    <source>
        <dbReference type="Proteomes" id="UP000008820"/>
    </source>
</evidence>
<sequence>MIYQPTMKFVKLFWTHDLPTDDEICKAILDAEIDATELLISVGCIKDEIEFSNNIVIRNSQTTPEFQFVSALDETEWNDENVEEPIRDNKDSSRSDEASFVDCNGNESEKIETAESIFQRAGGELILRNCESVSKSHSFKVKGINGRIIHVKKSTMLWLLSSGRFKRSNDRLRRFQRIRTLNALPITTNRIKDDVTIGDWVALSGRLICHVSSFQYQTGRSKACSLQTVPVKCPANVKRRGIFLVGNFYNVSEQGALNLCNERHRKKDMKNYKTHIVAPTKKANRSSLVLPSSTLKFLKSLNVL</sequence>
<reference evidence="1 2" key="1">
    <citation type="submission" date="2017-06" db="EMBL/GenBank/DDBJ databases">
        <title>Aedes aegypti genome working group (AGWG) sequencing and assembly.</title>
        <authorList>
            <consortium name="Aedes aegypti Genome Working Group (AGWG)"/>
            <person name="Matthews B.J."/>
        </authorList>
    </citation>
    <scope>NUCLEOTIDE SEQUENCE [LARGE SCALE GENOMIC DNA]</scope>
    <source>
        <strain evidence="1 2">LVP_AGWG</strain>
    </source>
</reference>